<keyword evidence="1" id="KW-0472">Membrane</keyword>
<reference evidence="2 3" key="1">
    <citation type="submission" date="2016-10" db="EMBL/GenBank/DDBJ databases">
        <authorList>
            <person name="de Groot N.N."/>
        </authorList>
    </citation>
    <scope>NUCLEOTIDE SEQUENCE [LARGE SCALE GENOMIC DNA]</scope>
    <source>
        <strain evidence="2 3">DSM 23126</strain>
    </source>
</reference>
<keyword evidence="3" id="KW-1185">Reference proteome</keyword>
<gene>
    <name evidence="2" type="ORF">SAMN05421781_0518</name>
</gene>
<dbReference type="Proteomes" id="UP000199488">
    <property type="component" value="Unassembled WGS sequence"/>
</dbReference>
<evidence type="ECO:0000313" key="2">
    <source>
        <dbReference type="EMBL" id="SDW12199.1"/>
    </source>
</evidence>
<proteinExistence type="predicted"/>
<keyword evidence="1" id="KW-1133">Transmembrane helix</keyword>
<evidence type="ECO:0000256" key="1">
    <source>
        <dbReference type="SAM" id="Phobius"/>
    </source>
</evidence>
<name>A0A1H2R0L0_9BACI</name>
<feature type="transmembrane region" description="Helical" evidence="1">
    <location>
        <begin position="88"/>
        <end position="106"/>
    </location>
</feature>
<dbReference type="EMBL" id="FNNC01000001">
    <property type="protein sequence ID" value="SDW12199.1"/>
    <property type="molecule type" value="Genomic_DNA"/>
</dbReference>
<feature type="transmembrane region" description="Helical" evidence="1">
    <location>
        <begin position="38"/>
        <end position="58"/>
    </location>
</feature>
<organism evidence="2 3">
    <name type="scientific">Marinococcus luteus</name>
    <dbReference type="NCBI Taxonomy" id="1122204"/>
    <lineage>
        <taxon>Bacteria</taxon>
        <taxon>Bacillati</taxon>
        <taxon>Bacillota</taxon>
        <taxon>Bacilli</taxon>
        <taxon>Bacillales</taxon>
        <taxon>Bacillaceae</taxon>
        <taxon>Marinococcus</taxon>
    </lineage>
</organism>
<feature type="transmembrane region" description="Helical" evidence="1">
    <location>
        <begin position="65"/>
        <end position="82"/>
    </location>
</feature>
<evidence type="ECO:0000313" key="3">
    <source>
        <dbReference type="Proteomes" id="UP000199488"/>
    </source>
</evidence>
<keyword evidence="1" id="KW-0812">Transmembrane</keyword>
<dbReference type="AlphaFoldDB" id="A0A1H2R0L0"/>
<dbReference type="RefSeq" id="WP_091610746.1">
    <property type="nucleotide sequence ID" value="NZ_FNNC01000001.1"/>
</dbReference>
<accession>A0A1H2R0L0</accession>
<protein>
    <submittedName>
        <fullName evidence="2">Uncharacterized protein</fullName>
    </submittedName>
</protein>
<sequence>MRLILGILSIILSIIVFFQSLVAMLGDALENVGGVGGFAGVLVSIAMLVAGIVALAGGKSRGTHMTAAIFWLLAGLFGFMLAGNYTDLNIWSTICIIFAVLHYVFVVRKLGKNKAVTA</sequence>